<accession>A0A1A9ZJB4</accession>
<evidence type="ECO:0000313" key="1">
    <source>
        <dbReference type="EnsemblMetazoa" id="GPAI016569-PA"/>
    </source>
</evidence>
<proteinExistence type="predicted"/>
<organism evidence="1 2">
    <name type="scientific">Glossina pallidipes</name>
    <name type="common">Tsetse fly</name>
    <dbReference type="NCBI Taxonomy" id="7398"/>
    <lineage>
        <taxon>Eukaryota</taxon>
        <taxon>Metazoa</taxon>
        <taxon>Ecdysozoa</taxon>
        <taxon>Arthropoda</taxon>
        <taxon>Hexapoda</taxon>
        <taxon>Insecta</taxon>
        <taxon>Pterygota</taxon>
        <taxon>Neoptera</taxon>
        <taxon>Endopterygota</taxon>
        <taxon>Diptera</taxon>
        <taxon>Brachycera</taxon>
        <taxon>Muscomorpha</taxon>
        <taxon>Hippoboscoidea</taxon>
        <taxon>Glossinidae</taxon>
        <taxon>Glossina</taxon>
    </lineage>
</organism>
<reference evidence="2" key="1">
    <citation type="submission" date="2014-03" db="EMBL/GenBank/DDBJ databases">
        <authorList>
            <person name="Aksoy S."/>
            <person name="Warren W."/>
            <person name="Wilson R.K."/>
        </authorList>
    </citation>
    <scope>NUCLEOTIDE SEQUENCE [LARGE SCALE GENOMIC DNA]</scope>
    <source>
        <strain evidence="2">IAEA</strain>
    </source>
</reference>
<dbReference type="EnsemblMetazoa" id="GPAI016569-RA">
    <property type="protein sequence ID" value="GPAI016569-PA"/>
    <property type="gene ID" value="GPAI016569"/>
</dbReference>
<dbReference type="SUPFAM" id="SSF51069">
    <property type="entry name" value="Carbonic anhydrase"/>
    <property type="match status" value="1"/>
</dbReference>
<evidence type="ECO:0000313" key="2">
    <source>
        <dbReference type="Proteomes" id="UP000092445"/>
    </source>
</evidence>
<dbReference type="VEuPathDB" id="VectorBase:GPAI016569"/>
<dbReference type="Proteomes" id="UP000092445">
    <property type="component" value="Unassembled WGS sequence"/>
</dbReference>
<name>A0A1A9ZJB4_GLOPL</name>
<dbReference type="AlphaFoldDB" id="A0A1A9ZJB4"/>
<keyword evidence="2" id="KW-1185">Reference proteome</keyword>
<protein>
    <submittedName>
        <fullName evidence="1">Alpha-carbonic anhydrase domain-containing protein</fullName>
    </submittedName>
</protein>
<reference evidence="1" key="2">
    <citation type="submission" date="2020-05" db="UniProtKB">
        <authorList>
            <consortium name="EnsemblMetazoa"/>
        </authorList>
    </citation>
    <scope>IDENTIFICATION</scope>
    <source>
        <strain evidence="1">IAEA</strain>
    </source>
</reference>
<sequence length="150" mass="17051">MESSPLLKACKTFIGKRETNTFVLDCNQLSNKVTYKVLNLFHAVSSSSYLSNLNKKKFSACRYEGDWKRGKRYTILVILNLKGIQFVEHLYTYHGSLTTPLCSETVTLDTTGNQYVNFRGLQGSLSDILHCNPLHGVLGKLFWVFPESVY</sequence>
<dbReference type="InterPro" id="IPR036398">
    <property type="entry name" value="CA_dom_sf"/>
</dbReference>
<dbReference type="Gene3D" id="3.10.200.10">
    <property type="entry name" value="Alpha carbonic anhydrase"/>
    <property type="match status" value="1"/>
</dbReference>